<evidence type="ECO:0000313" key="6">
    <source>
        <dbReference type="Proteomes" id="UP001443914"/>
    </source>
</evidence>
<protein>
    <recommendedName>
        <fullName evidence="7">Homeobox domain-containing protein</fullName>
    </recommendedName>
</protein>
<dbReference type="AlphaFoldDB" id="A0AAW1NIW1"/>
<evidence type="ECO:0000256" key="1">
    <source>
        <dbReference type="SAM" id="MobiDB-lite"/>
    </source>
</evidence>
<dbReference type="InterPro" id="IPR057287">
    <property type="entry name" value="Ndx_N"/>
</dbReference>
<feature type="domain" description="Nodulin homeobox homeobox-like" evidence="2">
    <location>
        <begin position="728"/>
        <end position="790"/>
    </location>
</feature>
<gene>
    <name evidence="5" type="ORF">RND81_01G151500</name>
</gene>
<evidence type="ECO:0008006" key="7">
    <source>
        <dbReference type="Google" id="ProtNLM"/>
    </source>
</evidence>
<dbReference type="PANTHER" id="PTHR35743">
    <property type="entry name" value="NODULIN HOMEOBOX"/>
    <property type="match status" value="1"/>
</dbReference>
<dbReference type="Pfam" id="PF24426">
    <property type="entry name" value="HTH_NDX"/>
    <property type="match status" value="1"/>
</dbReference>
<feature type="region of interest" description="Disordered" evidence="1">
    <location>
        <begin position="662"/>
        <end position="693"/>
    </location>
</feature>
<organism evidence="5 6">
    <name type="scientific">Saponaria officinalis</name>
    <name type="common">Common soapwort</name>
    <name type="synonym">Lychnis saponaria</name>
    <dbReference type="NCBI Taxonomy" id="3572"/>
    <lineage>
        <taxon>Eukaryota</taxon>
        <taxon>Viridiplantae</taxon>
        <taxon>Streptophyta</taxon>
        <taxon>Embryophyta</taxon>
        <taxon>Tracheophyta</taxon>
        <taxon>Spermatophyta</taxon>
        <taxon>Magnoliopsida</taxon>
        <taxon>eudicotyledons</taxon>
        <taxon>Gunneridae</taxon>
        <taxon>Pentapetalae</taxon>
        <taxon>Caryophyllales</taxon>
        <taxon>Caryophyllaceae</taxon>
        <taxon>Caryophylleae</taxon>
        <taxon>Saponaria</taxon>
    </lineage>
</organism>
<feature type="compositionally biased region" description="Basic and acidic residues" evidence="1">
    <location>
        <begin position="788"/>
        <end position="813"/>
    </location>
</feature>
<name>A0AAW1NIW1_SAPOF</name>
<dbReference type="PANTHER" id="PTHR35743:SF1">
    <property type="entry name" value="NODULIN HOMEOBOX"/>
    <property type="match status" value="1"/>
</dbReference>
<dbReference type="Pfam" id="PF24679">
    <property type="entry name" value="Nodulin_C"/>
    <property type="match status" value="1"/>
</dbReference>
<evidence type="ECO:0000313" key="5">
    <source>
        <dbReference type="EMBL" id="KAK9757248.1"/>
    </source>
</evidence>
<dbReference type="InterPro" id="IPR056560">
    <property type="entry name" value="HTH_NDX"/>
</dbReference>
<feature type="compositionally biased region" description="Polar residues" evidence="1">
    <location>
        <begin position="670"/>
        <end position="691"/>
    </location>
</feature>
<evidence type="ECO:0000259" key="4">
    <source>
        <dbReference type="Pfam" id="PF25246"/>
    </source>
</evidence>
<dbReference type="InterPro" id="IPR039325">
    <property type="entry name" value="NDX"/>
</dbReference>
<dbReference type="Pfam" id="PF25246">
    <property type="entry name" value="Nodulin_N"/>
    <property type="match status" value="1"/>
</dbReference>
<dbReference type="EMBL" id="JBDFQZ010000001">
    <property type="protein sequence ID" value="KAK9757248.1"/>
    <property type="molecule type" value="Genomic_DNA"/>
</dbReference>
<feature type="domain" description="Nodulin homeobox C-terminal" evidence="3">
    <location>
        <begin position="869"/>
        <end position="954"/>
    </location>
</feature>
<dbReference type="GO" id="GO:0003697">
    <property type="term" value="F:single-stranded DNA binding"/>
    <property type="evidence" value="ECO:0007669"/>
    <property type="project" value="InterPro"/>
</dbReference>
<keyword evidence="6" id="KW-1185">Reference proteome</keyword>
<accession>A0AAW1NIW1</accession>
<proteinExistence type="predicted"/>
<evidence type="ECO:0000259" key="2">
    <source>
        <dbReference type="Pfam" id="PF24426"/>
    </source>
</evidence>
<dbReference type="Proteomes" id="UP001443914">
    <property type="component" value="Unassembled WGS sequence"/>
</dbReference>
<comment type="caution">
    <text evidence="5">The sequence shown here is derived from an EMBL/GenBank/DDBJ whole genome shotgun (WGS) entry which is preliminary data.</text>
</comment>
<reference evidence="5" key="1">
    <citation type="submission" date="2024-03" db="EMBL/GenBank/DDBJ databases">
        <title>WGS assembly of Saponaria officinalis var. Norfolk2.</title>
        <authorList>
            <person name="Jenkins J."/>
            <person name="Shu S."/>
            <person name="Grimwood J."/>
            <person name="Barry K."/>
            <person name="Goodstein D."/>
            <person name="Schmutz J."/>
            <person name="Leebens-Mack J."/>
            <person name="Osbourn A."/>
        </authorList>
    </citation>
    <scope>NUCLEOTIDE SEQUENCE [LARGE SCALE GENOMIC DNA]</scope>
    <source>
        <strain evidence="5">JIC</strain>
    </source>
</reference>
<feature type="region of interest" description="Disordered" evidence="1">
    <location>
        <begin position="788"/>
        <end position="824"/>
    </location>
</feature>
<dbReference type="GO" id="GO:0009908">
    <property type="term" value="P:flower development"/>
    <property type="evidence" value="ECO:0007669"/>
    <property type="project" value="InterPro"/>
</dbReference>
<sequence length="957" mass="105672">MKHSSSSAHLGPSRARLGPNSDIDLIAEVKELQRLNSQEISKLLKENESLSLLHISENGSTLKVDMDKLVRFLPLHLTAVLLSSQKDEALLRYLLSGLRLLHSFCEIASRHPKLEQILLDDVRMSEQLLDMVFYVLIFCSAYKQGKHFSGSMPLLYAAVVACSMYLLTACISPQWNELAFVLHVHPKVDTFIDVAFGAVRRNINFIQSNISADGYALYSSPSMAIERSVYFYCQQCEASLQFLQQVCQNKSFQERLLKNKELCGKGGVLRLVQATLTLNTPSILKDSCAVIASISRLKARVLSILLYLCEAESVSYLDEVASIPESLDLAKSVALQVVGLLRTMLSSDIKRPENHSGKTYPMGLLQLNALRLADIFSDDSNLRSYITIYFAEVLAVVLSIPYQQFLLSWCSSDLPVKEEDISLDYEPFTVAGWVLDLSSPSDICNAEVCELNFVPVGSVQASYAHQRTSLLVKVIANLHCFVPNICKEQERNLFLHKFLDRLKIEWQDPTARASFPSQQGSGFAFNSALQTAATVCKNLRSLLGHAESLIPTFLNEEDVQLLRVFFSQVQSLIGPVSLEVNQAMDMHNVRDCSSPCYGVAELDLKSRNSILKEGMSENSASPGVYNPYIKDERVGEADGVLQAVNTCEGKSSKASVERLVEVENGETSESELSSSRGNNLAGQIRNGATTKSTEHAYKGNIRGSHECEKVESQNCEEKQTKKRKRPIMNDTQACLFESAVKEEPDIHKNAALLQSWAVTLSCHGSEVTPAQLKNWLNNRKAKLARVAAAKDGRLSSEDSLTGDKQDTSKRRPSSDLPGSLKEEDVSAVAKGHNQIPTAVRNCLGSNSSSERPTEVKSQNCRVSTSSIARLAVGQAVVLTDTDGKEIAKGVVFQVEGEWQGCSLADNSTCVVDITEVKSDRVVRLPHPSVEGGVTFEQAQVKVGNMKVLWDFERILVR</sequence>
<evidence type="ECO:0000259" key="3">
    <source>
        <dbReference type="Pfam" id="PF24679"/>
    </source>
</evidence>
<feature type="domain" description="Nodulin homeobox N-terminal" evidence="4">
    <location>
        <begin position="23"/>
        <end position="548"/>
    </location>
</feature>
<dbReference type="InterPro" id="IPR056559">
    <property type="entry name" value="NDX_C"/>
</dbReference>